<evidence type="ECO:0000313" key="2">
    <source>
        <dbReference type="Proteomes" id="UP000266178"/>
    </source>
</evidence>
<accession>A0A399FAH0</accession>
<sequence length="76" mass="8870">MNFHEYYQQQKIAEQKVQQYYQEARQAQAVKVAQVRPYAAMRKAIAQFMYRVADWIAADKRSAEPEPSSGIPFKEG</sequence>
<dbReference type="Proteomes" id="UP000266178">
    <property type="component" value="Unassembled WGS sequence"/>
</dbReference>
<dbReference type="RefSeq" id="WP_147021167.1">
    <property type="nucleotide sequence ID" value="NZ_BJXM01000009.1"/>
</dbReference>
<dbReference type="EMBL" id="QWLB01000004">
    <property type="protein sequence ID" value="RIH93594.1"/>
    <property type="molecule type" value="Genomic_DNA"/>
</dbReference>
<proteinExistence type="predicted"/>
<evidence type="ECO:0000313" key="1">
    <source>
        <dbReference type="EMBL" id="RIH93594.1"/>
    </source>
</evidence>
<gene>
    <name evidence="1" type="ORF">Mgrana_00418</name>
</gene>
<dbReference type="AlphaFoldDB" id="A0A399FAH0"/>
<protein>
    <submittedName>
        <fullName evidence="1">Uncharacterized protein</fullName>
    </submittedName>
</protein>
<name>A0A399FAH0_9DEIN</name>
<organism evidence="1 2">
    <name type="scientific">Meiothermus granaticius NBRC 107808</name>
    <dbReference type="NCBI Taxonomy" id="1227551"/>
    <lineage>
        <taxon>Bacteria</taxon>
        <taxon>Thermotogati</taxon>
        <taxon>Deinococcota</taxon>
        <taxon>Deinococci</taxon>
        <taxon>Thermales</taxon>
        <taxon>Thermaceae</taxon>
        <taxon>Meiothermus</taxon>
    </lineage>
</organism>
<comment type="caution">
    <text evidence="1">The sequence shown here is derived from an EMBL/GenBank/DDBJ whole genome shotgun (WGS) entry which is preliminary data.</text>
</comment>
<keyword evidence="2" id="KW-1185">Reference proteome</keyword>
<reference evidence="1 2" key="1">
    <citation type="submission" date="2018-08" db="EMBL/GenBank/DDBJ databases">
        <title>Meiothermus granaticius genome AF-68 sequencing project.</title>
        <authorList>
            <person name="Da Costa M.S."/>
            <person name="Albuquerque L."/>
            <person name="Raposo P."/>
            <person name="Froufe H.J.C."/>
            <person name="Barroso C.S."/>
            <person name="Egas C."/>
        </authorList>
    </citation>
    <scope>NUCLEOTIDE SEQUENCE [LARGE SCALE GENOMIC DNA]</scope>
    <source>
        <strain evidence="1 2">AF-68</strain>
    </source>
</reference>